<accession>A0AC34RN02</accession>
<dbReference type="Proteomes" id="UP000887576">
    <property type="component" value="Unplaced"/>
</dbReference>
<dbReference type="WBParaSite" id="JU765_v2.g8595.t1">
    <property type="protein sequence ID" value="JU765_v2.g8595.t1"/>
    <property type="gene ID" value="JU765_v2.g8595"/>
</dbReference>
<evidence type="ECO:0000313" key="1">
    <source>
        <dbReference type="Proteomes" id="UP000887576"/>
    </source>
</evidence>
<proteinExistence type="predicted"/>
<sequence length="304" mass="34819">MNPLTYLASKVFCCLNGNGRTNDTVYPNGYSIENEYRYLMSDYITVPGITKLQKPDETFEQFSQLTPSAVLVRWVNYHLENAMVDRRLTVVQQDLTDSIIYAHLIGEIAPPTTYYSVVAVLGERTDERRAMALVKELEKLRIPDAIKAKSIVEGDMMENLHFLALLFHCFPVLSLAPNVFFEPVIDEESWLKEQNVKWSKWLNSFAVTPRVHDIFVDLGDGLVILQVLNKLRPNSVDWDDIVRNPSTELHYIINCMQAIEFAKNKLGIPLGHINGHNIARGNKKLTLFVLSELKTYCDKKLMVR</sequence>
<reference evidence="2" key="1">
    <citation type="submission" date="2022-11" db="UniProtKB">
        <authorList>
            <consortium name="WormBaseParasite"/>
        </authorList>
    </citation>
    <scope>IDENTIFICATION</scope>
</reference>
<protein>
    <submittedName>
        <fullName evidence="2">Calponin-homology (CH) domain-containing protein</fullName>
    </submittedName>
</protein>
<evidence type="ECO:0000313" key="2">
    <source>
        <dbReference type="WBParaSite" id="JU765_v2.g8595.t1"/>
    </source>
</evidence>
<organism evidence="1 2">
    <name type="scientific">Panagrolaimus sp. JU765</name>
    <dbReference type="NCBI Taxonomy" id="591449"/>
    <lineage>
        <taxon>Eukaryota</taxon>
        <taxon>Metazoa</taxon>
        <taxon>Ecdysozoa</taxon>
        <taxon>Nematoda</taxon>
        <taxon>Chromadorea</taxon>
        <taxon>Rhabditida</taxon>
        <taxon>Tylenchina</taxon>
        <taxon>Panagrolaimomorpha</taxon>
        <taxon>Panagrolaimoidea</taxon>
        <taxon>Panagrolaimidae</taxon>
        <taxon>Panagrolaimus</taxon>
    </lineage>
</organism>
<name>A0AC34RN02_9BILA</name>